<evidence type="ECO:0000313" key="1">
    <source>
        <dbReference type="EMBL" id="GAV06516.1"/>
    </source>
</evidence>
<accession>A0A1D1VZY4</accession>
<protein>
    <submittedName>
        <fullName evidence="1">Uncharacterized protein</fullName>
    </submittedName>
</protein>
<name>A0A1D1VZY4_RAMVA</name>
<dbReference type="Proteomes" id="UP000186922">
    <property type="component" value="Unassembled WGS sequence"/>
</dbReference>
<proteinExistence type="predicted"/>
<organism evidence="1 2">
    <name type="scientific">Ramazzottius varieornatus</name>
    <name type="common">Water bear</name>
    <name type="synonym">Tardigrade</name>
    <dbReference type="NCBI Taxonomy" id="947166"/>
    <lineage>
        <taxon>Eukaryota</taxon>
        <taxon>Metazoa</taxon>
        <taxon>Ecdysozoa</taxon>
        <taxon>Tardigrada</taxon>
        <taxon>Eutardigrada</taxon>
        <taxon>Parachela</taxon>
        <taxon>Hypsibioidea</taxon>
        <taxon>Ramazzottiidae</taxon>
        <taxon>Ramazzottius</taxon>
    </lineage>
</organism>
<keyword evidence="2" id="KW-1185">Reference proteome</keyword>
<gene>
    <name evidence="1" type="primary">RvY_16488-1</name>
    <name evidence="1" type="synonym">RvY_16488.1</name>
    <name evidence="1" type="ORF">RvY_16488</name>
</gene>
<reference evidence="1 2" key="1">
    <citation type="journal article" date="2016" name="Nat. Commun.">
        <title>Extremotolerant tardigrade genome and improved radiotolerance of human cultured cells by tardigrade-unique protein.</title>
        <authorList>
            <person name="Hashimoto T."/>
            <person name="Horikawa D.D."/>
            <person name="Saito Y."/>
            <person name="Kuwahara H."/>
            <person name="Kozuka-Hata H."/>
            <person name="Shin-I T."/>
            <person name="Minakuchi Y."/>
            <person name="Ohishi K."/>
            <person name="Motoyama A."/>
            <person name="Aizu T."/>
            <person name="Enomoto A."/>
            <person name="Kondo K."/>
            <person name="Tanaka S."/>
            <person name="Hara Y."/>
            <person name="Koshikawa S."/>
            <person name="Sagara H."/>
            <person name="Miura T."/>
            <person name="Yokobori S."/>
            <person name="Miyagawa K."/>
            <person name="Suzuki Y."/>
            <person name="Kubo T."/>
            <person name="Oyama M."/>
            <person name="Kohara Y."/>
            <person name="Fujiyama A."/>
            <person name="Arakawa K."/>
            <person name="Katayama T."/>
            <person name="Toyoda A."/>
            <person name="Kunieda T."/>
        </authorList>
    </citation>
    <scope>NUCLEOTIDE SEQUENCE [LARGE SCALE GENOMIC DNA]</scope>
    <source>
        <strain evidence="1 2">YOKOZUNA-1</strain>
    </source>
</reference>
<dbReference type="EMBL" id="BDGG01000013">
    <property type="protein sequence ID" value="GAV06516.1"/>
    <property type="molecule type" value="Genomic_DNA"/>
</dbReference>
<comment type="caution">
    <text evidence="1">The sequence shown here is derived from an EMBL/GenBank/DDBJ whole genome shotgun (WGS) entry which is preliminary data.</text>
</comment>
<sequence length="119" mass="13640">MHGCCSEEDIKLSTKKMLMAAGKYQPSVLVKQCEFCSSSYNVDLMVYAGETPNALPLLKEGALRWQYLRKNSTKLKDRGLIIAKLSEACSSKLVRGWWKKLCDSCFRNFVCDIYYSNYE</sequence>
<dbReference type="AlphaFoldDB" id="A0A1D1VZY4"/>
<evidence type="ECO:0000313" key="2">
    <source>
        <dbReference type="Proteomes" id="UP000186922"/>
    </source>
</evidence>